<dbReference type="AlphaFoldDB" id="A0A8J8TQG5"/>
<gene>
    <name evidence="2" type="ORF">CV102_11565</name>
</gene>
<accession>A0A8J8TQG5</accession>
<dbReference type="Proteomes" id="UP000766904">
    <property type="component" value="Unassembled WGS sequence"/>
</dbReference>
<comment type="caution">
    <text evidence="2">The sequence shown here is derived from an EMBL/GenBank/DDBJ whole genome shotgun (WGS) entry which is preliminary data.</text>
</comment>
<proteinExistence type="predicted"/>
<dbReference type="RefSeq" id="WP_148858137.1">
    <property type="nucleotide sequence ID" value="NZ_PHNJ01000005.1"/>
</dbReference>
<reference evidence="2" key="1">
    <citation type="submission" date="2017-11" db="EMBL/GenBank/DDBJ databases">
        <authorList>
            <person name="Kajale S.C."/>
            <person name="Sharma A."/>
        </authorList>
    </citation>
    <scope>NUCLEOTIDE SEQUENCE</scope>
    <source>
        <strain evidence="2">LS1_42</strain>
    </source>
</reference>
<name>A0A8J8TQG5_9EURY</name>
<organism evidence="2 3">
    <name type="scientific">Natronococcus pandeyae</name>
    <dbReference type="NCBI Taxonomy" id="2055836"/>
    <lineage>
        <taxon>Archaea</taxon>
        <taxon>Methanobacteriati</taxon>
        <taxon>Methanobacteriota</taxon>
        <taxon>Stenosarchaea group</taxon>
        <taxon>Halobacteria</taxon>
        <taxon>Halobacteriales</taxon>
        <taxon>Natrialbaceae</taxon>
        <taxon>Natronococcus</taxon>
    </lineage>
</organism>
<dbReference type="Pfam" id="PF18545">
    <property type="entry name" value="HalOD1"/>
    <property type="match status" value="1"/>
</dbReference>
<evidence type="ECO:0000259" key="1">
    <source>
        <dbReference type="Pfam" id="PF18545"/>
    </source>
</evidence>
<evidence type="ECO:0000313" key="3">
    <source>
        <dbReference type="Proteomes" id="UP000766904"/>
    </source>
</evidence>
<dbReference type="EMBL" id="PHNJ01000005">
    <property type="protein sequence ID" value="TYL38438.1"/>
    <property type="molecule type" value="Genomic_DNA"/>
</dbReference>
<dbReference type="InterPro" id="IPR040624">
    <property type="entry name" value="HalOD1"/>
</dbReference>
<feature type="domain" description="Halobacterial output" evidence="1">
    <location>
        <begin position="15"/>
        <end position="76"/>
    </location>
</feature>
<sequence length="104" mass="11046">MNSQSPTTRVTEAEDRQPSTAIIDLVARVDGVDPVTLDPLYNAIDPDKLDSICNSSSGFQQLSFSYEGRTVTVEAVDEGIDISLAEAEYLGTDASSTADAESSL</sequence>
<dbReference type="OrthoDB" id="271604at2157"/>
<protein>
    <recommendedName>
        <fullName evidence="1">Halobacterial output domain-containing protein</fullName>
    </recommendedName>
</protein>
<evidence type="ECO:0000313" key="2">
    <source>
        <dbReference type="EMBL" id="TYL38438.1"/>
    </source>
</evidence>
<keyword evidence="3" id="KW-1185">Reference proteome</keyword>